<dbReference type="EMBL" id="CP039350">
    <property type="protein sequence ID" value="QCD96919.1"/>
    <property type="molecule type" value="Genomic_DNA"/>
</dbReference>
<reference evidence="9 10" key="1">
    <citation type="submission" date="2019-04" db="EMBL/GenBank/DDBJ databases">
        <title>An improved genome assembly and genetic linkage map for asparagus bean, Vigna unguiculata ssp. sesquipedialis.</title>
        <authorList>
            <person name="Xia Q."/>
            <person name="Zhang R."/>
            <person name="Dong Y."/>
        </authorList>
    </citation>
    <scope>NUCLEOTIDE SEQUENCE [LARGE SCALE GENOMIC DNA]</scope>
    <source>
        <tissue evidence="9">Leaf</tissue>
    </source>
</reference>
<name>A0A4D6M6A8_VIGUN</name>
<evidence type="ECO:0000256" key="6">
    <source>
        <dbReference type="ARBA" id="ARBA00022801"/>
    </source>
</evidence>
<dbReference type="GO" id="GO:0004636">
    <property type="term" value="F:phosphoribosyl-ATP diphosphatase activity"/>
    <property type="evidence" value="ECO:0007669"/>
    <property type="project" value="UniProtKB-EC"/>
</dbReference>
<dbReference type="InterPro" id="IPR021130">
    <property type="entry name" value="PRib-ATP_PPHydrolase-like"/>
</dbReference>
<accession>A0A4D6M6A8</accession>
<keyword evidence="4" id="KW-0028">Amino-acid biosynthesis</keyword>
<dbReference type="GO" id="GO:0005524">
    <property type="term" value="F:ATP binding"/>
    <property type="evidence" value="ECO:0007669"/>
    <property type="project" value="UniProtKB-KW"/>
</dbReference>
<dbReference type="GO" id="GO:0000105">
    <property type="term" value="P:L-histidine biosynthetic process"/>
    <property type="evidence" value="ECO:0007669"/>
    <property type="project" value="UniProtKB-UniPathway"/>
</dbReference>
<keyword evidence="5" id="KW-0547">Nucleotide-binding</keyword>
<organism evidence="9 10">
    <name type="scientific">Vigna unguiculata</name>
    <name type="common">Cowpea</name>
    <dbReference type="NCBI Taxonomy" id="3917"/>
    <lineage>
        <taxon>Eukaryota</taxon>
        <taxon>Viridiplantae</taxon>
        <taxon>Streptophyta</taxon>
        <taxon>Embryophyta</taxon>
        <taxon>Tracheophyta</taxon>
        <taxon>Spermatophyta</taxon>
        <taxon>Magnoliopsida</taxon>
        <taxon>eudicotyledons</taxon>
        <taxon>Gunneridae</taxon>
        <taxon>Pentapetalae</taxon>
        <taxon>rosids</taxon>
        <taxon>fabids</taxon>
        <taxon>Fabales</taxon>
        <taxon>Fabaceae</taxon>
        <taxon>Papilionoideae</taxon>
        <taxon>50 kb inversion clade</taxon>
        <taxon>NPAAA clade</taxon>
        <taxon>indigoferoid/millettioid clade</taxon>
        <taxon>Phaseoleae</taxon>
        <taxon>Vigna</taxon>
    </lineage>
</organism>
<keyword evidence="7" id="KW-0067">ATP-binding</keyword>
<proteinExistence type="predicted"/>
<sequence>MTDLGVLYRKNKTLKFSKKKNYIEESVRQLSDHPKPLLTRNDPLQLKSFLIKEEGHLAVNHALITESWFIHQISVPVSLELKDTEVQAYRTDPVQDEGNNLALTSLYALESTISQRKTELTGENEKPSWTKRLLLNDKLLCSKIREEANELCQTLGNNEDKSRTASEMADVLYHSMVLLAQKDVKIEEKPVQNVKNYPPNFAVYTVLEV</sequence>
<evidence type="ECO:0000256" key="7">
    <source>
        <dbReference type="ARBA" id="ARBA00022840"/>
    </source>
</evidence>
<dbReference type="EC" id="3.6.1.31" evidence="3"/>
<evidence type="ECO:0000256" key="3">
    <source>
        <dbReference type="ARBA" id="ARBA00012414"/>
    </source>
</evidence>
<evidence type="ECO:0000256" key="8">
    <source>
        <dbReference type="ARBA" id="ARBA00023102"/>
    </source>
</evidence>
<evidence type="ECO:0000256" key="4">
    <source>
        <dbReference type="ARBA" id="ARBA00022605"/>
    </source>
</evidence>
<evidence type="ECO:0000256" key="2">
    <source>
        <dbReference type="ARBA" id="ARBA00005204"/>
    </source>
</evidence>
<dbReference type="Pfam" id="PF01503">
    <property type="entry name" value="PRA-PH"/>
    <property type="match status" value="1"/>
</dbReference>
<evidence type="ECO:0000313" key="9">
    <source>
        <dbReference type="EMBL" id="QCD96919.1"/>
    </source>
</evidence>
<protein>
    <recommendedName>
        <fullName evidence="3">phosphoribosyl-ATP diphosphatase</fullName>
        <ecNumber evidence="3">3.6.1.31</ecNumber>
    </recommendedName>
</protein>
<evidence type="ECO:0000313" key="10">
    <source>
        <dbReference type="Proteomes" id="UP000501690"/>
    </source>
</evidence>
<keyword evidence="6 9" id="KW-0378">Hydrolase</keyword>
<keyword evidence="10" id="KW-1185">Reference proteome</keyword>
<dbReference type="NCBIfam" id="TIGR03188">
    <property type="entry name" value="histidine_hisI"/>
    <property type="match status" value="1"/>
</dbReference>
<dbReference type="SUPFAM" id="SSF101386">
    <property type="entry name" value="all-alpha NTP pyrophosphatases"/>
    <property type="match status" value="1"/>
</dbReference>
<evidence type="ECO:0000256" key="1">
    <source>
        <dbReference type="ARBA" id="ARBA00001460"/>
    </source>
</evidence>
<dbReference type="PANTHER" id="PTHR42945">
    <property type="entry name" value="HISTIDINE BIOSYNTHESIS BIFUNCTIONAL PROTEIN"/>
    <property type="match status" value="1"/>
</dbReference>
<dbReference type="Proteomes" id="UP000501690">
    <property type="component" value="Linkage Group LG6"/>
</dbReference>
<dbReference type="AlphaFoldDB" id="A0A4D6M6A8"/>
<dbReference type="InterPro" id="IPR008179">
    <property type="entry name" value="HisE"/>
</dbReference>
<dbReference type="PANTHER" id="PTHR42945:SF1">
    <property type="entry name" value="HISTIDINE BIOSYNTHESIS BIFUNCTIONAL PROTEIN HIS7"/>
    <property type="match status" value="1"/>
</dbReference>
<comment type="pathway">
    <text evidence="2">Amino-acid biosynthesis; L-histidine biosynthesis; L-histidine from 5-phospho-alpha-D-ribose 1-diphosphate: step 2/9.</text>
</comment>
<comment type="catalytic activity">
    <reaction evidence="1">
        <text>1-(5-phospho-beta-D-ribosyl)-ATP + H2O = 1-(5-phospho-beta-D-ribosyl)-5'-AMP + diphosphate + H(+)</text>
        <dbReference type="Rhea" id="RHEA:22828"/>
        <dbReference type="ChEBI" id="CHEBI:15377"/>
        <dbReference type="ChEBI" id="CHEBI:15378"/>
        <dbReference type="ChEBI" id="CHEBI:33019"/>
        <dbReference type="ChEBI" id="CHEBI:59457"/>
        <dbReference type="ChEBI" id="CHEBI:73183"/>
        <dbReference type="EC" id="3.6.1.31"/>
    </reaction>
</comment>
<dbReference type="UniPathway" id="UPA00031">
    <property type="reaction ID" value="UER00007"/>
</dbReference>
<evidence type="ECO:0000256" key="5">
    <source>
        <dbReference type="ARBA" id="ARBA00022741"/>
    </source>
</evidence>
<gene>
    <name evidence="9" type="ORF">DEO72_LG6g1629</name>
</gene>
<dbReference type="CDD" id="cd11534">
    <property type="entry name" value="NTP-PPase_HisIE_like"/>
    <property type="match status" value="1"/>
</dbReference>
<dbReference type="Gene3D" id="1.10.287.1080">
    <property type="entry name" value="MazG-like"/>
    <property type="match status" value="1"/>
</dbReference>
<keyword evidence="8" id="KW-0368">Histidine biosynthesis</keyword>